<keyword evidence="2" id="KW-1185">Reference proteome</keyword>
<dbReference type="PATRIC" id="fig|1886670.3.peg.4692"/>
<dbReference type="Gene3D" id="3.30.70.1260">
    <property type="entry name" value="bacterial protein sp0830 like"/>
    <property type="match status" value="1"/>
</dbReference>
<comment type="caution">
    <text evidence="1">The sequence shown here is derived from an EMBL/GenBank/DDBJ whole genome shotgun (WGS) entry which is preliminary data.</text>
</comment>
<dbReference type="Pfam" id="PF08002">
    <property type="entry name" value="DUF1697"/>
    <property type="match status" value="1"/>
</dbReference>
<dbReference type="Gene3D" id="3.30.70.1280">
    <property type="entry name" value="SP0830-like domains"/>
    <property type="match status" value="1"/>
</dbReference>
<proteinExistence type="predicted"/>
<gene>
    <name evidence="1" type="ORF">PTI45_04675</name>
</gene>
<dbReference type="InterPro" id="IPR012545">
    <property type="entry name" value="DUF1697"/>
</dbReference>
<dbReference type="PANTHER" id="PTHR36439">
    <property type="entry name" value="BLL4334 PROTEIN"/>
    <property type="match status" value="1"/>
</dbReference>
<dbReference type="SUPFAM" id="SSF160379">
    <property type="entry name" value="SP0830-like"/>
    <property type="match status" value="1"/>
</dbReference>
<dbReference type="Proteomes" id="UP000094578">
    <property type="component" value="Unassembled WGS sequence"/>
</dbReference>
<organism evidence="1 2">
    <name type="scientific">Paenibacillus nuruki</name>
    <dbReference type="NCBI Taxonomy" id="1886670"/>
    <lineage>
        <taxon>Bacteria</taxon>
        <taxon>Bacillati</taxon>
        <taxon>Bacillota</taxon>
        <taxon>Bacilli</taxon>
        <taxon>Bacillales</taxon>
        <taxon>Paenibacillaceae</taxon>
        <taxon>Paenibacillus</taxon>
    </lineage>
</organism>
<reference evidence="1 2" key="1">
    <citation type="submission" date="2016-08" db="EMBL/GenBank/DDBJ databases">
        <title>Genome sequencing of Paenibacillus sp. TI45-13ar, isolated from Korean traditional nuruk.</title>
        <authorList>
            <person name="Kim S.-J."/>
        </authorList>
    </citation>
    <scope>NUCLEOTIDE SEQUENCE [LARGE SCALE GENOMIC DNA]</scope>
    <source>
        <strain evidence="1 2">TI45-13ar</strain>
    </source>
</reference>
<dbReference type="AlphaFoldDB" id="A0A1E3KWU9"/>
<evidence type="ECO:0000313" key="2">
    <source>
        <dbReference type="Proteomes" id="UP000094578"/>
    </source>
</evidence>
<sequence length="181" mass="20470">MIYIALLRGINVGGNNKINMKALQSTFEQAGMRHVTTYINSGNIIFSHSTLTHSELSSILEQAITTDFNLQIKVMIRDMQQMQTVLSQIPESWSNDDQMKSDVFFLWDEIDNESIIEKLPLKAGIGTLIYIPGAILFAVSREDATQSQMNKLVSSKLYPLMTIRNVNTTRKIVQLMQAVQE</sequence>
<evidence type="ECO:0008006" key="3">
    <source>
        <dbReference type="Google" id="ProtNLM"/>
    </source>
</evidence>
<protein>
    <recommendedName>
        <fullName evidence="3">DUF1697 domain-containing protein</fullName>
    </recommendedName>
</protein>
<dbReference type="STRING" id="1886670.PTI45_04675"/>
<dbReference type="PANTHER" id="PTHR36439:SF1">
    <property type="entry name" value="DUF1697 DOMAIN-CONTAINING PROTEIN"/>
    <property type="match status" value="1"/>
</dbReference>
<accession>A0A1E3KWU9</accession>
<name>A0A1E3KWU9_9BACL</name>
<dbReference type="PIRSF" id="PIRSF008502">
    <property type="entry name" value="UCP008502"/>
    <property type="match status" value="1"/>
</dbReference>
<evidence type="ECO:0000313" key="1">
    <source>
        <dbReference type="EMBL" id="ODP25944.1"/>
    </source>
</evidence>
<dbReference type="RefSeq" id="WP_069329972.1">
    <property type="nucleotide sequence ID" value="NZ_MDER01000107.1"/>
</dbReference>
<dbReference type="EMBL" id="MDER01000107">
    <property type="protein sequence ID" value="ODP25944.1"/>
    <property type="molecule type" value="Genomic_DNA"/>
</dbReference>